<dbReference type="InterPro" id="IPR001387">
    <property type="entry name" value="Cro/C1-type_HTH"/>
</dbReference>
<accession>A0ABS8X633</accession>
<dbReference type="EMBL" id="JAJTWT010000001">
    <property type="protein sequence ID" value="MCE4535809.1"/>
    <property type="molecule type" value="Genomic_DNA"/>
</dbReference>
<dbReference type="CDD" id="cd00093">
    <property type="entry name" value="HTH_XRE"/>
    <property type="match status" value="1"/>
</dbReference>
<comment type="caution">
    <text evidence="2">The sequence shown here is derived from an EMBL/GenBank/DDBJ whole genome shotgun (WGS) entry which is preliminary data.</text>
</comment>
<dbReference type="PROSITE" id="PS50943">
    <property type="entry name" value="HTH_CROC1"/>
    <property type="match status" value="1"/>
</dbReference>
<feature type="domain" description="HTH cro/C1-type" evidence="1">
    <location>
        <begin position="22"/>
        <end position="75"/>
    </location>
</feature>
<reference evidence="2 3" key="1">
    <citation type="submission" date="2021-12" db="EMBL/GenBank/DDBJ databases">
        <title>Genome seq of p7.</title>
        <authorList>
            <person name="Seo T."/>
        </authorList>
    </citation>
    <scope>NUCLEOTIDE SEQUENCE [LARGE SCALE GENOMIC DNA]</scope>
    <source>
        <strain evidence="2 3">P7</strain>
    </source>
</reference>
<evidence type="ECO:0000313" key="2">
    <source>
        <dbReference type="EMBL" id="MCE4535809.1"/>
    </source>
</evidence>
<dbReference type="Gene3D" id="1.10.260.40">
    <property type="entry name" value="lambda repressor-like DNA-binding domains"/>
    <property type="match status" value="1"/>
</dbReference>
<dbReference type="SUPFAM" id="SSF47413">
    <property type="entry name" value="lambda repressor-like DNA-binding domains"/>
    <property type="match status" value="1"/>
</dbReference>
<dbReference type="InterPro" id="IPR010982">
    <property type="entry name" value="Lambda_DNA-bd_dom_sf"/>
</dbReference>
<organism evidence="2 3">
    <name type="scientific">Pelomonas caseinilytica</name>
    <dbReference type="NCBI Taxonomy" id="2906763"/>
    <lineage>
        <taxon>Bacteria</taxon>
        <taxon>Pseudomonadati</taxon>
        <taxon>Pseudomonadota</taxon>
        <taxon>Betaproteobacteria</taxon>
        <taxon>Burkholderiales</taxon>
        <taxon>Sphaerotilaceae</taxon>
        <taxon>Roseateles</taxon>
    </lineage>
</organism>
<name>A0ABS8X633_9BURK</name>
<dbReference type="Pfam" id="PF13560">
    <property type="entry name" value="HTH_31"/>
    <property type="match status" value="1"/>
</dbReference>
<gene>
    <name evidence="2" type="ORF">LXT12_00860</name>
</gene>
<protein>
    <submittedName>
        <fullName evidence="2">Helix-turn-helix transcriptional regulator</fullName>
    </submittedName>
</protein>
<keyword evidence="3" id="KW-1185">Reference proteome</keyword>
<dbReference type="SMART" id="SM00530">
    <property type="entry name" value="HTH_XRE"/>
    <property type="match status" value="1"/>
</dbReference>
<dbReference type="Proteomes" id="UP001201463">
    <property type="component" value="Unassembled WGS sequence"/>
</dbReference>
<sequence>MNMPDGTVVLERQLLLQLGDRLKRLRKAQGLGTVEMAKRAGISRTTLSSVESGDPGPAIGTYLRVMSVLGISGELALLAGDALQPGPPGTAAARSKRARPVVQVTVSTDDTRHQAQDLQSLALHEAAIRLARSDPELLLQAQHTLDRWLASGNSRSMGLWHEWQEILRGAKWRKVLARTRRAQELRQASPLTAVLPAQVRQGVLDQVAKLRTGVVLGDAEPQART</sequence>
<dbReference type="RefSeq" id="WP_233388528.1">
    <property type="nucleotide sequence ID" value="NZ_JAJTWT010000001.1"/>
</dbReference>
<evidence type="ECO:0000313" key="3">
    <source>
        <dbReference type="Proteomes" id="UP001201463"/>
    </source>
</evidence>
<evidence type="ECO:0000259" key="1">
    <source>
        <dbReference type="PROSITE" id="PS50943"/>
    </source>
</evidence>
<proteinExistence type="predicted"/>